<dbReference type="PANTHER" id="PTHR13457:SF1">
    <property type="entry name" value="HEAT REPEAT-CONTAINING PROTEIN 1"/>
    <property type="match status" value="1"/>
</dbReference>
<dbReference type="InterPro" id="IPR011989">
    <property type="entry name" value="ARM-like"/>
</dbReference>
<evidence type="ECO:0000313" key="11">
    <source>
        <dbReference type="EMBL" id="CAF0784394.1"/>
    </source>
</evidence>
<reference evidence="11" key="1">
    <citation type="submission" date="2021-02" db="EMBL/GenBank/DDBJ databases">
        <authorList>
            <person name="Nowell W R."/>
        </authorList>
    </citation>
    <scope>NUCLEOTIDE SEQUENCE</scope>
</reference>
<dbReference type="GO" id="GO:0032040">
    <property type="term" value="C:small-subunit processome"/>
    <property type="evidence" value="ECO:0007669"/>
    <property type="project" value="TreeGrafter"/>
</dbReference>
<keyword evidence="4 9" id="KW-0698">rRNA processing</keyword>
<organism evidence="11 12">
    <name type="scientific">Adineta steineri</name>
    <dbReference type="NCBI Taxonomy" id="433720"/>
    <lineage>
        <taxon>Eukaryota</taxon>
        <taxon>Metazoa</taxon>
        <taxon>Spiralia</taxon>
        <taxon>Gnathifera</taxon>
        <taxon>Rotifera</taxon>
        <taxon>Eurotatoria</taxon>
        <taxon>Bdelloidea</taxon>
        <taxon>Adinetida</taxon>
        <taxon>Adinetidae</taxon>
        <taxon>Adineta</taxon>
    </lineage>
</organism>
<dbReference type="Proteomes" id="UP000663877">
    <property type="component" value="Unassembled WGS sequence"/>
</dbReference>
<dbReference type="CDD" id="cd05819">
    <property type="entry name" value="NHL"/>
    <property type="match status" value="1"/>
</dbReference>
<dbReference type="GO" id="GO:0000462">
    <property type="term" value="P:maturation of SSU-rRNA from tricistronic rRNA transcript (SSU-rRNA, 5.8S rRNA, LSU-rRNA)"/>
    <property type="evidence" value="ECO:0007669"/>
    <property type="project" value="TreeGrafter"/>
</dbReference>
<evidence type="ECO:0000256" key="9">
    <source>
        <dbReference type="RuleBase" id="RU367065"/>
    </source>
</evidence>
<keyword evidence="3 9" id="KW-0690">Ribosome biogenesis</keyword>
<evidence type="ECO:0000256" key="2">
    <source>
        <dbReference type="ARBA" id="ARBA00010559"/>
    </source>
</evidence>
<dbReference type="EMBL" id="CAJNOI010000010">
    <property type="protein sequence ID" value="CAF0784394.1"/>
    <property type="molecule type" value="Genomic_DNA"/>
</dbReference>
<sequence length="764" mass="87620">MVQGESKICHPLKPVFTHQSLTFICQHLRLIDSGQHSNLSASIYLCLAELCATLKVYSIAELPSFMPHVLQTYQSDNILRNELLLTSVIACLSKLVRTLCNYLTPYLPSIIKRTCTLLTHPSALNDQRLRTMWSHIALHVPHRLLFPILYDVIDKNEFQLNDLEPLMTLLKQSLSIATLDDLSNNYTLLKQLFLKLFTLRTSHIKKMSPNQMNIYEDYVFDCFAELVMRLSEETFRPLFYTIYEWAVYNEPPSEYTLTFYRLTYILSKKLKGLFTLFAGHIIQHSANILNQLNSSKSGESSNEFKINFRKKHVEENQFELINGILGTISNLCLFDSVGFITDERFQLLMMPIVDQMENLTSNENYSQWIQQYVSPCIVNLTSATKEEALWRQIHYQILLKTRSDLSKVRLATLHVVQDLSRKLGMNYQGLLPEAIPFMAELMEDPNDEVEKTCHRVIIDMESTLAEIQAKKNTFQQYAITVAGGNEAGHKLNQLSQPRGIFIDTDKSVYIADFLNDRIVKWKLNSYNGQIIVGGNQYNQLNHPTDIIFDNKNNSFIISDNTNKQVIRYFDKNQTNQQILVSNINCSGLTIDKNGSIYVSDCENNEVRRWKQGDKKGELVAGGNGKGNHLNQLSFPTNIFIDEDYSLYISDSSNHRVMKWKKDAKEGIVVAGGNSRGNSLKQLANVEGVIVDRLGKIYVADYWNHRVMRWCEGDKEGEIVVGGNGEGNQSNQLNGPMGLSFDNEENLYVVDRYNHRIQKYEKILN</sequence>
<evidence type="ECO:0000256" key="7">
    <source>
        <dbReference type="ARBA" id="ARBA00023274"/>
    </source>
</evidence>
<dbReference type="PROSITE" id="PS51125">
    <property type="entry name" value="NHL"/>
    <property type="match status" value="1"/>
</dbReference>
<evidence type="ECO:0000256" key="8">
    <source>
        <dbReference type="PROSITE-ProRule" id="PRU00504"/>
    </source>
</evidence>
<proteinExistence type="inferred from homology"/>
<evidence type="ECO:0000313" key="12">
    <source>
        <dbReference type="Proteomes" id="UP000663877"/>
    </source>
</evidence>
<dbReference type="SMART" id="SM01036">
    <property type="entry name" value="BP28CT"/>
    <property type="match status" value="1"/>
</dbReference>
<keyword evidence="5" id="KW-0677">Repeat</keyword>
<evidence type="ECO:0000259" key="10">
    <source>
        <dbReference type="SMART" id="SM01036"/>
    </source>
</evidence>
<comment type="subcellular location">
    <subcellularLocation>
        <location evidence="1 9">Nucleus</location>
        <location evidence="1 9">Nucleolus</location>
    </subcellularLocation>
</comment>
<dbReference type="GO" id="GO:0045943">
    <property type="term" value="P:positive regulation of transcription by RNA polymerase I"/>
    <property type="evidence" value="ECO:0007669"/>
    <property type="project" value="TreeGrafter"/>
</dbReference>
<comment type="similarity">
    <text evidence="2 9">Belongs to the HEATR1/UTP10 family.</text>
</comment>
<dbReference type="GO" id="GO:0034455">
    <property type="term" value="C:t-UTP complex"/>
    <property type="evidence" value="ECO:0007669"/>
    <property type="project" value="TreeGrafter"/>
</dbReference>
<evidence type="ECO:0000256" key="4">
    <source>
        <dbReference type="ARBA" id="ARBA00022552"/>
    </source>
</evidence>
<keyword evidence="6 9" id="KW-0539">Nucleus</keyword>
<name>A0A813RQK7_9BILA</name>
<dbReference type="Gene3D" id="2.40.10.500">
    <property type="match status" value="1"/>
</dbReference>
<accession>A0A813RQK7</accession>
<dbReference type="Pfam" id="PF08146">
    <property type="entry name" value="BP28CT"/>
    <property type="match status" value="1"/>
</dbReference>
<dbReference type="SUPFAM" id="SSF48371">
    <property type="entry name" value="ARM repeat"/>
    <property type="match status" value="1"/>
</dbReference>
<feature type="repeat" description="NHL" evidence="8">
    <location>
        <begin position="731"/>
        <end position="762"/>
    </location>
</feature>
<dbReference type="Gene3D" id="2.120.10.30">
    <property type="entry name" value="TolB, C-terminal domain"/>
    <property type="match status" value="2"/>
</dbReference>
<gene>
    <name evidence="11" type="ORF">BJG266_LOCUS4316</name>
</gene>
<dbReference type="Pfam" id="PF01436">
    <property type="entry name" value="NHL"/>
    <property type="match status" value="2"/>
</dbReference>
<comment type="function">
    <text evidence="9">Involved in nucleolar processing of pre-18S ribosomal RNA.</text>
</comment>
<evidence type="ECO:0000256" key="3">
    <source>
        <dbReference type="ARBA" id="ARBA00022517"/>
    </source>
</evidence>
<dbReference type="InterPro" id="IPR016024">
    <property type="entry name" value="ARM-type_fold"/>
</dbReference>
<dbReference type="AlphaFoldDB" id="A0A813RQK7"/>
<dbReference type="InterPro" id="IPR011042">
    <property type="entry name" value="6-blade_b-propeller_TolB-like"/>
</dbReference>
<dbReference type="GO" id="GO:0030686">
    <property type="term" value="C:90S preribosome"/>
    <property type="evidence" value="ECO:0007669"/>
    <property type="project" value="TreeGrafter"/>
</dbReference>
<keyword evidence="7 9" id="KW-0687">Ribonucleoprotein</keyword>
<dbReference type="InterPro" id="IPR012954">
    <property type="entry name" value="BP28_C_dom"/>
</dbReference>
<feature type="domain" description="BP28 C-terminal" evidence="10">
    <location>
        <begin position="179"/>
        <end position="339"/>
    </location>
</feature>
<dbReference type="Gene3D" id="1.25.10.10">
    <property type="entry name" value="Leucine-rich Repeat Variant"/>
    <property type="match status" value="1"/>
</dbReference>
<evidence type="ECO:0000256" key="5">
    <source>
        <dbReference type="ARBA" id="ARBA00022737"/>
    </source>
</evidence>
<evidence type="ECO:0000256" key="1">
    <source>
        <dbReference type="ARBA" id="ARBA00004604"/>
    </source>
</evidence>
<protein>
    <recommendedName>
        <fullName evidence="9">HEAT repeat-containing protein 1</fullName>
    </recommendedName>
</protein>
<comment type="caution">
    <text evidence="11">The sequence shown here is derived from an EMBL/GenBank/DDBJ whole genome shotgun (WGS) entry which is preliminary data.</text>
</comment>
<evidence type="ECO:0000256" key="6">
    <source>
        <dbReference type="ARBA" id="ARBA00023242"/>
    </source>
</evidence>
<dbReference type="SUPFAM" id="SSF101898">
    <property type="entry name" value="NHL repeat"/>
    <property type="match status" value="1"/>
</dbReference>
<dbReference type="InterPro" id="IPR001258">
    <property type="entry name" value="NHL_repeat"/>
</dbReference>
<dbReference type="InterPro" id="IPR040191">
    <property type="entry name" value="UTP10"/>
</dbReference>
<dbReference type="GO" id="GO:0030515">
    <property type="term" value="F:snoRNA binding"/>
    <property type="evidence" value="ECO:0007669"/>
    <property type="project" value="TreeGrafter"/>
</dbReference>
<dbReference type="PANTHER" id="PTHR13457">
    <property type="entry name" value="BAP28"/>
    <property type="match status" value="1"/>
</dbReference>